<dbReference type="InterPro" id="IPR046947">
    <property type="entry name" value="LytR-like"/>
</dbReference>
<dbReference type="Gene3D" id="2.40.50.1020">
    <property type="entry name" value="LytTr DNA-binding domain"/>
    <property type="match status" value="1"/>
</dbReference>
<feature type="domain" description="HTH LytTR-type" evidence="1">
    <location>
        <begin position="1"/>
        <end position="105"/>
    </location>
</feature>
<comment type="caution">
    <text evidence="2">The sequence shown here is derived from an EMBL/GenBank/DDBJ whole genome shotgun (WGS) entry which is preliminary data.</text>
</comment>
<organism evidence="2 3">
    <name type="scientific">Spirosoma liriopis</name>
    <dbReference type="NCBI Taxonomy" id="2937440"/>
    <lineage>
        <taxon>Bacteria</taxon>
        <taxon>Pseudomonadati</taxon>
        <taxon>Bacteroidota</taxon>
        <taxon>Cytophagia</taxon>
        <taxon>Cytophagales</taxon>
        <taxon>Cytophagaceae</taxon>
        <taxon>Spirosoma</taxon>
    </lineage>
</organism>
<evidence type="ECO:0000313" key="3">
    <source>
        <dbReference type="Proteomes" id="UP001202180"/>
    </source>
</evidence>
<dbReference type="InterPro" id="IPR007492">
    <property type="entry name" value="LytTR_DNA-bd_dom"/>
</dbReference>
<sequence>MTTLKVAGLDKPIVNSSIVWIEGDGNYARLHFIDSHSYLASQTLKGFEAKLPAFVRVHKSVLINPKHIVRFEQTKAKQAWIVMSTGQHIEIAHRRINQVRHTLGMASFSAQSFPVES</sequence>
<dbReference type="PANTHER" id="PTHR37299:SF1">
    <property type="entry name" value="STAGE 0 SPORULATION PROTEIN A HOMOLOG"/>
    <property type="match status" value="1"/>
</dbReference>
<dbReference type="PANTHER" id="PTHR37299">
    <property type="entry name" value="TRANSCRIPTIONAL REGULATOR-RELATED"/>
    <property type="match status" value="1"/>
</dbReference>
<keyword evidence="3" id="KW-1185">Reference proteome</keyword>
<dbReference type="Proteomes" id="UP001202180">
    <property type="component" value="Unassembled WGS sequence"/>
</dbReference>
<evidence type="ECO:0000259" key="1">
    <source>
        <dbReference type="PROSITE" id="PS50930"/>
    </source>
</evidence>
<dbReference type="PROSITE" id="PS50930">
    <property type="entry name" value="HTH_LYTTR"/>
    <property type="match status" value="1"/>
</dbReference>
<dbReference type="EMBL" id="JALPRF010000003">
    <property type="protein sequence ID" value="MCK8493983.1"/>
    <property type="molecule type" value="Genomic_DNA"/>
</dbReference>
<dbReference type="SMART" id="SM00850">
    <property type="entry name" value="LytTR"/>
    <property type="match status" value="1"/>
</dbReference>
<accession>A0ABT0HP85</accession>
<evidence type="ECO:0000313" key="2">
    <source>
        <dbReference type="EMBL" id="MCK8493983.1"/>
    </source>
</evidence>
<dbReference type="RefSeq" id="WP_232558200.1">
    <property type="nucleotide sequence ID" value="NZ_JALPRF010000003.1"/>
</dbReference>
<proteinExistence type="predicted"/>
<name>A0ABT0HP85_9BACT</name>
<dbReference type="Pfam" id="PF04397">
    <property type="entry name" value="LytTR"/>
    <property type="match status" value="1"/>
</dbReference>
<protein>
    <submittedName>
        <fullName evidence="2">LytTR family transcriptional regulator</fullName>
    </submittedName>
</protein>
<gene>
    <name evidence="2" type="ORF">M0L20_19105</name>
</gene>
<reference evidence="2 3" key="1">
    <citation type="submission" date="2022-04" db="EMBL/GenBank/DDBJ databases">
        <title>Spirosoma sp. strain RP8 genome sequencing and assembly.</title>
        <authorList>
            <person name="Jung Y."/>
        </authorList>
    </citation>
    <scope>NUCLEOTIDE SEQUENCE [LARGE SCALE GENOMIC DNA]</scope>
    <source>
        <strain evidence="2 3">RP8</strain>
    </source>
</reference>